<gene>
    <name evidence="7" type="ORF">HOLleu_12445</name>
</gene>
<dbReference type="GO" id="GO:0005829">
    <property type="term" value="C:cytosol"/>
    <property type="evidence" value="ECO:0007669"/>
    <property type="project" value="TreeGrafter"/>
</dbReference>
<sequence length="303" mass="33430">MLEEVFDVITPEQFNENRVERGKEVEAIIYSPLVGEQITSEFLALIPNLRTFCCKSTGTDTLDFDVFRQRGVTWSNLPDVQSETCADMVFALILSISRRIIEGSIRAKRPDMKKTSYTFLGQDVSGTTLGIVGMGSIGCIVAEKSKAFRMKVLYNSRRKRPDEDEAKLGAVYYPKLREMLPLVDFLVISCALTPETEGAIGAREFELMKPSSTLINIARGAIVDTDALVTALQTGAIRAAALDVTNPEPLPKDHPLLNMDNVLVTPHIASSTRGTRDKMVELCIENVIAGLEGRIFPDGLRIC</sequence>
<feature type="domain" description="D-isomer specific 2-hydroxyacid dehydrogenase NAD-binding" evidence="6">
    <location>
        <begin position="90"/>
        <end position="269"/>
    </location>
</feature>
<dbReference type="InterPro" id="IPR006140">
    <property type="entry name" value="D-isomer_DH_NAD-bd"/>
</dbReference>
<dbReference type="InterPro" id="IPR006139">
    <property type="entry name" value="D-isomer_2_OHA_DH_cat_dom"/>
</dbReference>
<evidence type="ECO:0000256" key="1">
    <source>
        <dbReference type="ARBA" id="ARBA00005854"/>
    </source>
</evidence>
<feature type="domain" description="D-isomer specific 2-hydroxyacid dehydrogenase catalytic" evidence="5">
    <location>
        <begin position="8"/>
        <end position="295"/>
    </location>
</feature>
<reference evidence="7" key="1">
    <citation type="submission" date="2021-10" db="EMBL/GenBank/DDBJ databases">
        <title>Tropical sea cucumber genome reveals ecological adaptation and Cuvierian tubules defense mechanism.</title>
        <authorList>
            <person name="Chen T."/>
        </authorList>
    </citation>
    <scope>NUCLEOTIDE SEQUENCE</scope>
    <source>
        <strain evidence="7">Nanhai2018</strain>
        <tissue evidence="7">Muscle</tissue>
    </source>
</reference>
<dbReference type="PANTHER" id="PTHR10996:SF257">
    <property type="entry name" value="GLYOXYLATE REDUCTASE 1"/>
    <property type="match status" value="1"/>
</dbReference>
<dbReference type="GO" id="GO:0051287">
    <property type="term" value="F:NAD binding"/>
    <property type="evidence" value="ECO:0007669"/>
    <property type="project" value="InterPro"/>
</dbReference>
<evidence type="ECO:0000259" key="6">
    <source>
        <dbReference type="Pfam" id="PF02826"/>
    </source>
</evidence>
<dbReference type="GO" id="GO:0030267">
    <property type="term" value="F:glyoxylate reductase (NADPH) activity"/>
    <property type="evidence" value="ECO:0007669"/>
    <property type="project" value="TreeGrafter"/>
</dbReference>
<dbReference type="CDD" id="cd05301">
    <property type="entry name" value="GDH"/>
    <property type="match status" value="1"/>
</dbReference>
<keyword evidence="3" id="KW-0520">NAD</keyword>
<accession>A0A9Q1CBD0</accession>
<dbReference type="EMBL" id="JAIZAY010000005">
    <property type="protein sequence ID" value="KAJ8041585.1"/>
    <property type="molecule type" value="Genomic_DNA"/>
</dbReference>
<dbReference type="OrthoDB" id="298012at2759"/>
<dbReference type="SUPFAM" id="SSF51735">
    <property type="entry name" value="NAD(P)-binding Rossmann-fold domains"/>
    <property type="match status" value="1"/>
</dbReference>
<proteinExistence type="inferred from homology"/>
<dbReference type="Pfam" id="PF00389">
    <property type="entry name" value="2-Hacid_dh"/>
    <property type="match status" value="1"/>
</dbReference>
<comment type="caution">
    <text evidence="7">The sequence shown here is derived from an EMBL/GenBank/DDBJ whole genome shotgun (WGS) entry which is preliminary data.</text>
</comment>
<evidence type="ECO:0000313" key="8">
    <source>
        <dbReference type="Proteomes" id="UP001152320"/>
    </source>
</evidence>
<dbReference type="AlphaFoldDB" id="A0A9Q1CBD0"/>
<evidence type="ECO:0000256" key="2">
    <source>
        <dbReference type="ARBA" id="ARBA00023002"/>
    </source>
</evidence>
<dbReference type="Pfam" id="PF02826">
    <property type="entry name" value="2-Hacid_dh_C"/>
    <property type="match status" value="1"/>
</dbReference>
<evidence type="ECO:0000313" key="7">
    <source>
        <dbReference type="EMBL" id="KAJ8041585.1"/>
    </source>
</evidence>
<evidence type="ECO:0000256" key="4">
    <source>
        <dbReference type="RuleBase" id="RU003719"/>
    </source>
</evidence>
<dbReference type="InterPro" id="IPR036291">
    <property type="entry name" value="NAD(P)-bd_dom_sf"/>
</dbReference>
<evidence type="ECO:0000259" key="5">
    <source>
        <dbReference type="Pfam" id="PF00389"/>
    </source>
</evidence>
<name>A0A9Q1CBD0_HOLLE</name>
<dbReference type="Gene3D" id="3.40.50.720">
    <property type="entry name" value="NAD(P)-binding Rossmann-like Domain"/>
    <property type="match status" value="2"/>
</dbReference>
<comment type="similarity">
    <text evidence="1 4">Belongs to the D-isomer specific 2-hydroxyacid dehydrogenase family.</text>
</comment>
<dbReference type="GO" id="GO:0016618">
    <property type="term" value="F:hydroxypyruvate reductase [NAD(P)H] activity"/>
    <property type="evidence" value="ECO:0007669"/>
    <property type="project" value="TreeGrafter"/>
</dbReference>
<keyword evidence="2 4" id="KW-0560">Oxidoreductase</keyword>
<dbReference type="PANTHER" id="PTHR10996">
    <property type="entry name" value="2-HYDROXYACID DEHYDROGENASE-RELATED"/>
    <property type="match status" value="1"/>
</dbReference>
<keyword evidence="8" id="KW-1185">Reference proteome</keyword>
<dbReference type="Proteomes" id="UP001152320">
    <property type="component" value="Chromosome 5"/>
</dbReference>
<dbReference type="FunFam" id="3.40.50.720:FF:000203">
    <property type="entry name" value="D-3-phosphoglycerate dehydrogenase (SerA)"/>
    <property type="match status" value="1"/>
</dbReference>
<dbReference type="SUPFAM" id="SSF52283">
    <property type="entry name" value="Formate/glycerate dehydrogenase catalytic domain-like"/>
    <property type="match status" value="1"/>
</dbReference>
<protein>
    <submittedName>
        <fullName evidence="7">Glyoxylate reductase/hydroxypyruvate reductase</fullName>
    </submittedName>
</protein>
<dbReference type="InterPro" id="IPR050223">
    <property type="entry name" value="D-isomer_2-hydroxyacid_DH"/>
</dbReference>
<evidence type="ECO:0000256" key="3">
    <source>
        <dbReference type="ARBA" id="ARBA00023027"/>
    </source>
</evidence>
<organism evidence="7 8">
    <name type="scientific">Holothuria leucospilota</name>
    <name type="common">Black long sea cucumber</name>
    <name type="synonym">Mertensiothuria leucospilota</name>
    <dbReference type="NCBI Taxonomy" id="206669"/>
    <lineage>
        <taxon>Eukaryota</taxon>
        <taxon>Metazoa</taxon>
        <taxon>Echinodermata</taxon>
        <taxon>Eleutherozoa</taxon>
        <taxon>Echinozoa</taxon>
        <taxon>Holothuroidea</taxon>
        <taxon>Aspidochirotacea</taxon>
        <taxon>Aspidochirotida</taxon>
        <taxon>Holothuriidae</taxon>
        <taxon>Holothuria</taxon>
    </lineage>
</organism>